<accession>A0A7X8YI31</accession>
<keyword evidence="3" id="KW-1185">Reference proteome</keyword>
<protein>
    <submittedName>
        <fullName evidence="2">DUF1481 domain-containing protein</fullName>
    </submittedName>
</protein>
<dbReference type="Pfam" id="PF07356">
    <property type="entry name" value="DUF1481"/>
    <property type="match status" value="1"/>
</dbReference>
<evidence type="ECO:0000313" key="3">
    <source>
        <dbReference type="Proteomes" id="UP000535589"/>
    </source>
</evidence>
<gene>
    <name evidence="2" type="ORF">HGP28_13850</name>
</gene>
<name>A0A7X8YI31_9VIBR</name>
<evidence type="ECO:0000256" key="1">
    <source>
        <dbReference type="SAM" id="SignalP"/>
    </source>
</evidence>
<dbReference type="InterPro" id="IPR016872">
    <property type="entry name" value="UCP028160"/>
</dbReference>
<dbReference type="InterPro" id="IPR010858">
    <property type="entry name" value="DUF1481"/>
</dbReference>
<organism evidence="2 3">
    <name type="scientific">Vibrio agarilyticus</name>
    <dbReference type="NCBI Taxonomy" id="2726741"/>
    <lineage>
        <taxon>Bacteria</taxon>
        <taxon>Pseudomonadati</taxon>
        <taxon>Pseudomonadota</taxon>
        <taxon>Gammaproteobacteria</taxon>
        <taxon>Vibrionales</taxon>
        <taxon>Vibrionaceae</taxon>
        <taxon>Vibrio</taxon>
    </lineage>
</organism>
<reference evidence="2 3" key="1">
    <citation type="submission" date="2020-04" db="EMBL/GenBank/DDBJ databases">
        <title>Vibrio sp. SM6, a novel species isolated from seawater.</title>
        <authorList>
            <person name="Wang X."/>
        </authorList>
    </citation>
    <scope>NUCLEOTIDE SEQUENCE [LARGE SCALE GENOMIC DNA]</scope>
    <source>
        <strain evidence="2 3">SM6</strain>
    </source>
</reference>
<feature type="signal peptide" evidence="1">
    <location>
        <begin position="1"/>
        <end position="22"/>
    </location>
</feature>
<dbReference type="RefSeq" id="WP_168837069.1">
    <property type="nucleotide sequence ID" value="NZ_JABAIK010000014.1"/>
</dbReference>
<dbReference type="AlphaFoldDB" id="A0A7X8YI31"/>
<evidence type="ECO:0000313" key="2">
    <source>
        <dbReference type="EMBL" id="NLS13972.1"/>
    </source>
</evidence>
<dbReference type="EMBL" id="JABAIK010000014">
    <property type="protein sequence ID" value="NLS13972.1"/>
    <property type="molecule type" value="Genomic_DNA"/>
</dbReference>
<keyword evidence="1" id="KW-0732">Signal</keyword>
<dbReference type="PIRSF" id="PIRSF028160">
    <property type="entry name" value="UCP028160"/>
    <property type="match status" value="1"/>
</dbReference>
<sequence length="231" mass="26032">MPFRRFILCTATLVLSACSSSPSPTLTQFTHYSAGYAAGDATSFYWLTEQLNMPASAADYVTAGDYGWYQSEYRWRQGQLRELVREGEQHLPAQEIQRYRIHVRFNPAGEAVYQSYRLGNKILPLQPQQLERYQAEAQTIVSATKAQAREGQSLVQGYWDGETFETCDGRDYNGLEFNQTLPSFVITRLASVDSYVAFVGSAAADRLAIRTLLQLAEGDVDCIERPQLLDD</sequence>
<proteinExistence type="predicted"/>
<dbReference type="PROSITE" id="PS51257">
    <property type="entry name" value="PROKAR_LIPOPROTEIN"/>
    <property type="match status" value="1"/>
</dbReference>
<comment type="caution">
    <text evidence="2">The sequence shown here is derived from an EMBL/GenBank/DDBJ whole genome shotgun (WGS) entry which is preliminary data.</text>
</comment>
<dbReference type="Proteomes" id="UP000535589">
    <property type="component" value="Unassembled WGS sequence"/>
</dbReference>
<feature type="chain" id="PRO_5031083650" evidence="1">
    <location>
        <begin position="23"/>
        <end position="231"/>
    </location>
</feature>